<reference evidence="2 3" key="1">
    <citation type="submission" date="2017-08" db="EMBL/GenBank/DDBJ databases">
        <title>Acidophilic green algal genome provides insights into adaptation to an acidic environment.</title>
        <authorList>
            <person name="Hirooka S."/>
            <person name="Hirose Y."/>
            <person name="Kanesaki Y."/>
            <person name="Higuchi S."/>
            <person name="Fujiwara T."/>
            <person name="Onuma R."/>
            <person name="Era A."/>
            <person name="Ohbayashi R."/>
            <person name="Uzuka A."/>
            <person name="Nozaki H."/>
            <person name="Yoshikawa H."/>
            <person name="Miyagishima S.Y."/>
        </authorList>
    </citation>
    <scope>NUCLEOTIDE SEQUENCE [LARGE SCALE GENOMIC DNA]</scope>
    <source>
        <strain evidence="2 3">NIES-2499</strain>
    </source>
</reference>
<protein>
    <recommendedName>
        <fullName evidence="4">Phosphatidic acid phosphatase type 2/haloperoxidase domain-containing protein</fullName>
    </recommendedName>
</protein>
<dbReference type="Proteomes" id="UP000232323">
    <property type="component" value="Unassembled WGS sequence"/>
</dbReference>
<dbReference type="InterPro" id="IPR003832">
    <property type="entry name" value="DUF212"/>
</dbReference>
<accession>A0A250WSX9</accession>
<proteinExistence type="predicted"/>
<dbReference type="OrthoDB" id="1716650at2759"/>
<name>A0A250WSX9_9CHLO</name>
<evidence type="ECO:0000313" key="3">
    <source>
        <dbReference type="Proteomes" id="UP000232323"/>
    </source>
</evidence>
<evidence type="ECO:0000256" key="1">
    <source>
        <dbReference type="SAM" id="Phobius"/>
    </source>
</evidence>
<dbReference type="Pfam" id="PF02681">
    <property type="entry name" value="DUF212"/>
    <property type="match status" value="1"/>
</dbReference>
<feature type="transmembrane region" description="Helical" evidence="1">
    <location>
        <begin position="140"/>
        <end position="161"/>
    </location>
</feature>
<comment type="caution">
    <text evidence="2">The sequence shown here is derived from an EMBL/GenBank/DDBJ whole genome shotgun (WGS) entry which is preliminary data.</text>
</comment>
<dbReference type="EMBL" id="BEGY01000005">
    <property type="protein sequence ID" value="GAX73809.1"/>
    <property type="molecule type" value="Genomic_DNA"/>
</dbReference>
<dbReference type="AlphaFoldDB" id="A0A250WSX9"/>
<dbReference type="PANTHER" id="PTHR31446">
    <property type="entry name" value="ACID PHOSPHATASE/VANADIUM-DEPENDENT HALOPEROXIDASE-RELATED PROTEIN"/>
    <property type="match status" value="1"/>
</dbReference>
<evidence type="ECO:0000313" key="2">
    <source>
        <dbReference type="EMBL" id="GAX73809.1"/>
    </source>
</evidence>
<evidence type="ECO:0008006" key="4">
    <source>
        <dbReference type="Google" id="ProtNLM"/>
    </source>
</evidence>
<gene>
    <name evidence="2" type="ORF">CEUSTIGMA_g1260.t1</name>
</gene>
<feature type="transmembrane region" description="Helical" evidence="1">
    <location>
        <begin position="15"/>
        <end position="34"/>
    </location>
</feature>
<organism evidence="2 3">
    <name type="scientific">Chlamydomonas eustigma</name>
    <dbReference type="NCBI Taxonomy" id="1157962"/>
    <lineage>
        <taxon>Eukaryota</taxon>
        <taxon>Viridiplantae</taxon>
        <taxon>Chlorophyta</taxon>
        <taxon>core chlorophytes</taxon>
        <taxon>Chlorophyceae</taxon>
        <taxon>CS clade</taxon>
        <taxon>Chlamydomonadales</taxon>
        <taxon>Chlamydomonadaceae</taxon>
        <taxon>Chlamydomonas</taxon>
    </lineage>
</organism>
<dbReference type="PANTHER" id="PTHR31446:SF29">
    <property type="entry name" value="ACID PHOSPHATASE_VANADIUM-DEPENDENT HALOPEROXIDASE-RELATED PROTEIN"/>
    <property type="match status" value="1"/>
</dbReference>
<keyword evidence="3" id="KW-1185">Reference proteome</keyword>
<keyword evidence="1" id="KW-1133">Transmembrane helix</keyword>
<keyword evidence="1" id="KW-0472">Membrane</keyword>
<keyword evidence="1" id="KW-0812">Transmembrane</keyword>
<sequence>MASSTQGIVALFENVPLLSAVFSFSLAQLFKFLLHYAKHGRWDVTRLWGSGGMPSSHTAFVTGLTMAVCLVEGTGSSSFAISMVLTAITAYDATGVRQHAGRQASVINALITTLPPEHPVQDHEYAGKLRDQLGHTPLEVLMGGILGILVGILVHGISLAAGKTS</sequence>